<accession>A0ABS8XJA1</accession>
<evidence type="ECO:0000313" key="2">
    <source>
        <dbReference type="Proteomes" id="UP001201463"/>
    </source>
</evidence>
<dbReference type="EMBL" id="JAJTWT010000011">
    <property type="protein sequence ID" value="MCE4539810.1"/>
    <property type="molecule type" value="Genomic_DNA"/>
</dbReference>
<keyword evidence="2" id="KW-1185">Reference proteome</keyword>
<evidence type="ECO:0000313" key="1">
    <source>
        <dbReference type="EMBL" id="MCE4539810.1"/>
    </source>
</evidence>
<organism evidence="1 2">
    <name type="scientific">Pelomonas caseinilytica</name>
    <dbReference type="NCBI Taxonomy" id="2906763"/>
    <lineage>
        <taxon>Bacteria</taxon>
        <taxon>Pseudomonadati</taxon>
        <taxon>Pseudomonadota</taxon>
        <taxon>Betaproteobacteria</taxon>
        <taxon>Burkholderiales</taxon>
        <taxon>Sphaerotilaceae</taxon>
        <taxon>Roseateles</taxon>
    </lineage>
</organism>
<gene>
    <name evidence="1" type="ORF">LXT12_21400</name>
</gene>
<reference evidence="1 2" key="1">
    <citation type="submission" date="2021-12" db="EMBL/GenBank/DDBJ databases">
        <title>Genome seq of p7.</title>
        <authorList>
            <person name="Seo T."/>
        </authorList>
    </citation>
    <scope>NUCLEOTIDE SEQUENCE [LARGE SCALE GENOMIC DNA]</scope>
    <source>
        <strain evidence="1 2">P7</strain>
    </source>
</reference>
<dbReference type="Proteomes" id="UP001201463">
    <property type="component" value="Unassembled WGS sequence"/>
</dbReference>
<evidence type="ECO:0008006" key="3">
    <source>
        <dbReference type="Google" id="ProtNLM"/>
    </source>
</evidence>
<name>A0ABS8XJA1_9BURK</name>
<protein>
    <recommendedName>
        <fullName evidence="3">S-type Pyocin</fullName>
    </recommendedName>
</protein>
<proteinExistence type="predicted"/>
<comment type="caution">
    <text evidence="1">The sequence shown here is derived from an EMBL/GenBank/DDBJ whole genome shotgun (WGS) entry which is preliminary data.</text>
</comment>
<sequence length="591" mass="64149">MAFRELKDIKDSAVYQRNLRAALLEAQTETMEFMVWQAFPFSEQTAQLIIVAKSIENSLIRKIADNGAHKLGFGKCRAIGRKLVFKPENSLSANAISTALKIAKIAAEVDVVGKGADLDAGVQAGARAQTQVQGAPVANAAQDAAHKAVAASYPKLVERLEEAETRTRDMKERTTLTQLRCKIGSEWEDKDYVAVKALLDPVDKAVAAVEKRLEERDKQQGIHAQLVKKLQGRYETAQAAVPAALFKKAMTAWSGAAQFAAKDEYAEAGKLLAALPGLLDAAERAARDAWKEQLKQEQEGAAAQLGSPTEGETALLKARATAVEEQIAKLDVARIESALGAFETTVQALANARRQRQLAELAYERAETSWTDQQYNLRDPAEKKARAAFQNAGKLMGEAKTKAEAGQIAKAFKNAAVACRQVVEIVTAELQARNALSEKLANESAELEAAMNQSATEDAAAVAYGNQHFTSGMLKDIWKAAVKAQGDNPPNGSIGGVWPLSTVEGAIDAWRSTANSGVLSNFHVPGGGRPQAKWEKNFVRAEIQANFCVRWRGSRINIHVDVEPRSYFDVYGDEVDWTLIPQSIRAQLGRG</sequence>
<dbReference type="RefSeq" id="WP_233394332.1">
    <property type="nucleotide sequence ID" value="NZ_JAJTWT010000011.1"/>
</dbReference>